<dbReference type="EMBL" id="LR798233">
    <property type="protein sequence ID" value="CAB5212869.1"/>
    <property type="molecule type" value="Genomic_DNA"/>
</dbReference>
<protein>
    <submittedName>
        <fullName evidence="2">Uncharacterized protein</fullName>
    </submittedName>
</protein>
<dbReference type="PROSITE" id="PS51257">
    <property type="entry name" value="PROKAR_LIPOPROTEIN"/>
    <property type="match status" value="1"/>
</dbReference>
<name>A0A6J7WJ89_9CAUD</name>
<evidence type="ECO:0000313" key="2">
    <source>
        <dbReference type="EMBL" id="CAB5212869.1"/>
    </source>
</evidence>
<accession>A0A6J7WJ89</accession>
<feature type="transmembrane region" description="Helical" evidence="1">
    <location>
        <begin position="20"/>
        <end position="40"/>
    </location>
</feature>
<sequence>MRYWEQNEPQPQPEPMPKWWVIFLALASVAVVLACGLLGNSDTEEKINAMKWSTPQEFLK</sequence>
<evidence type="ECO:0000256" key="1">
    <source>
        <dbReference type="SAM" id="Phobius"/>
    </source>
</evidence>
<organism evidence="2">
    <name type="scientific">uncultured Caudovirales phage</name>
    <dbReference type="NCBI Taxonomy" id="2100421"/>
    <lineage>
        <taxon>Viruses</taxon>
        <taxon>Duplodnaviria</taxon>
        <taxon>Heunggongvirae</taxon>
        <taxon>Uroviricota</taxon>
        <taxon>Caudoviricetes</taxon>
        <taxon>Peduoviridae</taxon>
        <taxon>Maltschvirus</taxon>
        <taxon>Maltschvirus maltsch</taxon>
    </lineage>
</organism>
<gene>
    <name evidence="2" type="ORF">UFOVP191_39</name>
</gene>
<proteinExistence type="predicted"/>
<reference evidence="2" key="1">
    <citation type="submission" date="2020-05" db="EMBL/GenBank/DDBJ databases">
        <authorList>
            <person name="Chiriac C."/>
            <person name="Salcher M."/>
            <person name="Ghai R."/>
            <person name="Kavagutti S V."/>
        </authorList>
    </citation>
    <scope>NUCLEOTIDE SEQUENCE</scope>
</reference>
<keyword evidence="1" id="KW-0812">Transmembrane</keyword>
<keyword evidence="1" id="KW-0472">Membrane</keyword>
<keyword evidence="1" id="KW-1133">Transmembrane helix</keyword>